<organism evidence="1">
    <name type="scientific">Streptomyces sp. NBC_00060</name>
    <dbReference type="NCBI Taxonomy" id="2975636"/>
    <lineage>
        <taxon>Bacteria</taxon>
        <taxon>Bacillati</taxon>
        <taxon>Actinomycetota</taxon>
        <taxon>Actinomycetes</taxon>
        <taxon>Kitasatosporales</taxon>
        <taxon>Streptomycetaceae</taxon>
        <taxon>Streptomyces</taxon>
    </lineage>
</organism>
<proteinExistence type="predicted"/>
<accession>A0AAU2GT41</accession>
<name>A0AAU2GT41_9ACTN</name>
<gene>
    <name evidence="1" type="ORF">OHV25_05255</name>
</gene>
<dbReference type="EMBL" id="CP108253">
    <property type="protein sequence ID" value="WTU39027.1"/>
    <property type="molecule type" value="Genomic_DNA"/>
</dbReference>
<protein>
    <submittedName>
        <fullName evidence="1">Uncharacterized protein</fullName>
    </submittedName>
</protein>
<reference evidence="1" key="1">
    <citation type="submission" date="2022-10" db="EMBL/GenBank/DDBJ databases">
        <title>The complete genomes of actinobacterial strains from the NBC collection.</title>
        <authorList>
            <person name="Joergensen T.S."/>
            <person name="Alvarez Arevalo M."/>
            <person name="Sterndorff E.B."/>
            <person name="Faurdal D."/>
            <person name="Vuksanovic O."/>
            <person name="Mourched A.-S."/>
            <person name="Charusanti P."/>
            <person name="Shaw S."/>
            <person name="Blin K."/>
            <person name="Weber T."/>
        </authorList>
    </citation>
    <scope>NUCLEOTIDE SEQUENCE</scope>
    <source>
        <strain evidence="1">NBC_00060</strain>
    </source>
</reference>
<sequence>MPEGDAAESGGVGGQEGDVAVGEFVDLGGCGRGKPVYGDDTFLKLDYCGSGIAENTPGDVLPGGSTP</sequence>
<evidence type="ECO:0000313" key="1">
    <source>
        <dbReference type="EMBL" id="WTU39027.1"/>
    </source>
</evidence>
<dbReference type="AlphaFoldDB" id="A0AAU2GT41"/>